<gene>
    <name evidence="2" type="ORF">PRZ48_001669</name>
</gene>
<dbReference type="InterPro" id="IPR016181">
    <property type="entry name" value="Acyl_CoA_acyltransferase"/>
</dbReference>
<protein>
    <recommendedName>
        <fullName evidence="1">N-acetyltransferase domain-containing protein</fullName>
    </recommendedName>
</protein>
<reference evidence="2 3" key="1">
    <citation type="journal article" date="2023" name="G3 (Bethesda)">
        <title>A chromosome-level genome assembly of Zasmidium syzygii isolated from banana leaves.</title>
        <authorList>
            <person name="van Westerhoven A.C."/>
            <person name="Mehrabi R."/>
            <person name="Talebi R."/>
            <person name="Steentjes M.B.F."/>
            <person name="Corcolon B."/>
            <person name="Chong P.A."/>
            <person name="Kema G.H.J."/>
            <person name="Seidl M.F."/>
        </authorList>
    </citation>
    <scope>NUCLEOTIDE SEQUENCE [LARGE SCALE GENOMIC DNA]</scope>
    <source>
        <strain evidence="2 3">P124</strain>
    </source>
</reference>
<dbReference type="Pfam" id="PF13302">
    <property type="entry name" value="Acetyltransf_3"/>
    <property type="match status" value="1"/>
</dbReference>
<dbReference type="PANTHER" id="PTHR43415">
    <property type="entry name" value="SPERMIDINE N(1)-ACETYLTRANSFERASE"/>
    <property type="match status" value="1"/>
</dbReference>
<comment type="caution">
    <text evidence="2">The sequence shown here is derived from an EMBL/GenBank/DDBJ whole genome shotgun (WGS) entry which is preliminary data.</text>
</comment>
<dbReference type="PANTHER" id="PTHR43415:SF3">
    <property type="entry name" value="GNAT-FAMILY ACETYLTRANSFERASE"/>
    <property type="match status" value="1"/>
</dbReference>
<dbReference type="SUPFAM" id="SSF55729">
    <property type="entry name" value="Acyl-CoA N-acyltransferases (Nat)"/>
    <property type="match status" value="1"/>
</dbReference>
<sequence>MADLWSSARLIYRGVDDEDEEFLGKLSGDPIAFLNIAPHIPSPRSKKTATRLREQLQSPDFLIAAIICLPPPGEDAASTVDKAIDLSKDKEKPKPIPIGQITLRGEDIRNQHHRRCEIGINILSSHQGKGYGTEAIKWALRWGFKRANMHRIGIGAFAWNSDALRLYEKLGFVQEARKRDFFWHDGRYQDLVEMGMLEDEWRERYDSK</sequence>
<dbReference type="PROSITE" id="PS51186">
    <property type="entry name" value="GNAT"/>
    <property type="match status" value="1"/>
</dbReference>
<evidence type="ECO:0000313" key="2">
    <source>
        <dbReference type="EMBL" id="KAK4507934.1"/>
    </source>
</evidence>
<feature type="domain" description="N-acetyltransferase" evidence="1">
    <location>
        <begin position="97"/>
        <end position="199"/>
    </location>
</feature>
<proteinExistence type="predicted"/>
<dbReference type="EMBL" id="JAXOVC010000001">
    <property type="protein sequence ID" value="KAK4507934.1"/>
    <property type="molecule type" value="Genomic_DNA"/>
</dbReference>
<name>A0ABR0F1W6_ZASCE</name>
<dbReference type="CDD" id="cd04301">
    <property type="entry name" value="NAT_SF"/>
    <property type="match status" value="1"/>
</dbReference>
<organism evidence="2 3">
    <name type="scientific">Zasmidium cellare</name>
    <name type="common">Wine cellar mold</name>
    <name type="synonym">Racodium cellare</name>
    <dbReference type="NCBI Taxonomy" id="395010"/>
    <lineage>
        <taxon>Eukaryota</taxon>
        <taxon>Fungi</taxon>
        <taxon>Dikarya</taxon>
        <taxon>Ascomycota</taxon>
        <taxon>Pezizomycotina</taxon>
        <taxon>Dothideomycetes</taxon>
        <taxon>Dothideomycetidae</taxon>
        <taxon>Mycosphaerellales</taxon>
        <taxon>Mycosphaerellaceae</taxon>
        <taxon>Zasmidium</taxon>
    </lineage>
</organism>
<accession>A0ABR0F1W6</accession>
<keyword evidence="3" id="KW-1185">Reference proteome</keyword>
<evidence type="ECO:0000313" key="3">
    <source>
        <dbReference type="Proteomes" id="UP001305779"/>
    </source>
</evidence>
<dbReference type="Gene3D" id="3.40.630.30">
    <property type="match status" value="1"/>
</dbReference>
<dbReference type="InterPro" id="IPR000182">
    <property type="entry name" value="GNAT_dom"/>
</dbReference>
<evidence type="ECO:0000259" key="1">
    <source>
        <dbReference type="PROSITE" id="PS51186"/>
    </source>
</evidence>
<dbReference type="Proteomes" id="UP001305779">
    <property type="component" value="Unassembled WGS sequence"/>
</dbReference>